<evidence type="ECO:0000313" key="1">
    <source>
        <dbReference type="EMBL" id="GGG96477.1"/>
    </source>
</evidence>
<dbReference type="SUPFAM" id="SSF52540">
    <property type="entry name" value="P-loop containing nucleoside triphosphate hydrolases"/>
    <property type="match status" value="1"/>
</dbReference>
<gene>
    <name evidence="1" type="ORF">GCM10007415_34580</name>
</gene>
<reference evidence="1" key="2">
    <citation type="submission" date="2020-09" db="EMBL/GenBank/DDBJ databases">
        <authorList>
            <person name="Sun Q."/>
            <person name="Zhou Y."/>
        </authorList>
    </citation>
    <scope>NUCLEOTIDE SEQUENCE</scope>
    <source>
        <strain evidence="1">CGMCC 1.12195</strain>
    </source>
</reference>
<dbReference type="InterPro" id="IPR027417">
    <property type="entry name" value="P-loop_NTPase"/>
</dbReference>
<protein>
    <recommendedName>
        <fullName evidence="3">NACHT domain-containing protein</fullName>
    </recommendedName>
</protein>
<evidence type="ECO:0008006" key="3">
    <source>
        <dbReference type="Google" id="ProtNLM"/>
    </source>
</evidence>
<accession>A0A917HYH0</accession>
<keyword evidence="2" id="KW-1185">Reference proteome</keyword>
<reference evidence="1" key="1">
    <citation type="journal article" date="2014" name="Int. J. Syst. Evol. Microbiol.">
        <title>Complete genome sequence of Corynebacterium casei LMG S-19264T (=DSM 44701T), isolated from a smear-ripened cheese.</title>
        <authorList>
            <consortium name="US DOE Joint Genome Institute (JGI-PGF)"/>
            <person name="Walter F."/>
            <person name="Albersmeier A."/>
            <person name="Kalinowski J."/>
            <person name="Ruckert C."/>
        </authorList>
    </citation>
    <scope>NUCLEOTIDE SEQUENCE</scope>
    <source>
        <strain evidence="1">CGMCC 1.12195</strain>
    </source>
</reference>
<organism evidence="1 2">
    <name type="scientific">Parapedobacter pyrenivorans</name>
    <dbReference type="NCBI Taxonomy" id="1305674"/>
    <lineage>
        <taxon>Bacteria</taxon>
        <taxon>Pseudomonadati</taxon>
        <taxon>Bacteroidota</taxon>
        <taxon>Sphingobacteriia</taxon>
        <taxon>Sphingobacteriales</taxon>
        <taxon>Sphingobacteriaceae</taxon>
        <taxon>Parapedobacter</taxon>
    </lineage>
</organism>
<dbReference type="AlphaFoldDB" id="A0A917HYH0"/>
<sequence length="1072" mass="126646">MDVERKIKHISIEADVNHNFDDIHLTTDSEHYFVQIKDFAGVKLSDIEISNNQVKIKNNTHQLSSHINILFFKEIDIETNCKIFGINALQTDNLFIVSIDRMKIDGITDKLYKANENRERIIKQYFNEILDKRKWTIDLIDLPSIPVFNTKLTEKTVIVGRGILLKENIIFIEGKPGVGKSHLVEELKNKTQSPLVYRFWIGSQDKDYLTRLKYGQFLFNISKLLFHDQKHYDETRILEKLRKSKNTIIIDGLDHVENYNSGELENFIQFIDKAKIYNKIIVLSRPLLFEIKWRKIVLKNWNKGQTKKVLNSLFQIQEHQIVEKIYRITNGYPILVRYIAEHFKKTKELPIINSLQSIDEYYGTVLKNEKGLTSLSLFLCSYSYFFKSEISLLMGEELGSYIIEFVNEHPYLFEIRLNRITLFHDSFNTYLRRRTTNFSRTKQRVNTKVTNSIMSGEIKYLSRLNSFNLPINAETKIFKKYTDINYFEELLSKTIDIEGLRAFYNQLRDNLSDISKDEITLGNIYDFSLIINTINRDHISTSNDFLFTYLTYLDFLGFDEEYITSNGYLFAMLYYIKSGDNSILYNLHSDQHYDTSQFKEKLEDDINNEREFFDRQSKPGSVVQIKKLLNTDFDQYTYERLRFILINLYLHKNINDFQDFTDIITEYVDKSEISAINRLENLFQKKGYSLYQASWILNEAKDNIFALGYIHKNNDYLNLDFEEFVSKYKAQGSFDFHKKILNYIRLVNHRSKKIDISQISSFWSKYYNRKDYSLHSIFNALPIFERLNFINEEQSINLITSIQNQSEKGYRHLLVEYIENKEVTILPFIHSNFNIDSLRIDWFLLSPKFINKLPEQIFNCQLHDTLRQYDYGRSEVEYRDVENVIRSNRAEDLKSMLDLLRYYVRISDREKAGIQRLENAGIKYVTATADKSTRTGSKKRYDQGILADEDRSFIKKLGLKPAEIAKYPNADYTVLAELELYKTYPKKIVRLEIKEILINAITSKSSDGTYFQSLYYFPGNCVKLIHTYCSEVDLKPFFESFQKFIQLASFEIEGKADRQTSSVTINNPVDFY</sequence>
<name>A0A917HYH0_9SPHI</name>
<proteinExistence type="predicted"/>
<comment type="caution">
    <text evidence="1">The sequence shown here is derived from an EMBL/GenBank/DDBJ whole genome shotgun (WGS) entry which is preliminary data.</text>
</comment>
<dbReference type="EMBL" id="BMER01000004">
    <property type="protein sequence ID" value="GGG96477.1"/>
    <property type="molecule type" value="Genomic_DNA"/>
</dbReference>
<dbReference type="Proteomes" id="UP000660862">
    <property type="component" value="Unassembled WGS sequence"/>
</dbReference>
<dbReference type="Gene3D" id="3.40.50.300">
    <property type="entry name" value="P-loop containing nucleotide triphosphate hydrolases"/>
    <property type="match status" value="1"/>
</dbReference>
<evidence type="ECO:0000313" key="2">
    <source>
        <dbReference type="Proteomes" id="UP000660862"/>
    </source>
</evidence>